<gene>
    <name evidence="1" type="ORF">DPMN_097080</name>
</gene>
<dbReference type="AlphaFoldDB" id="A0A9D4R5D6"/>
<dbReference type="Proteomes" id="UP000828390">
    <property type="component" value="Unassembled WGS sequence"/>
</dbReference>
<evidence type="ECO:0000313" key="1">
    <source>
        <dbReference type="EMBL" id="KAH3854537.1"/>
    </source>
</evidence>
<evidence type="ECO:0000313" key="2">
    <source>
        <dbReference type="Proteomes" id="UP000828390"/>
    </source>
</evidence>
<reference evidence="1" key="1">
    <citation type="journal article" date="2019" name="bioRxiv">
        <title>The Genome of the Zebra Mussel, Dreissena polymorpha: A Resource for Invasive Species Research.</title>
        <authorList>
            <person name="McCartney M.A."/>
            <person name="Auch B."/>
            <person name="Kono T."/>
            <person name="Mallez S."/>
            <person name="Zhang Y."/>
            <person name="Obille A."/>
            <person name="Becker A."/>
            <person name="Abrahante J.E."/>
            <person name="Garbe J."/>
            <person name="Badalamenti J.P."/>
            <person name="Herman A."/>
            <person name="Mangelson H."/>
            <person name="Liachko I."/>
            <person name="Sullivan S."/>
            <person name="Sone E.D."/>
            <person name="Koren S."/>
            <person name="Silverstein K.A.T."/>
            <person name="Beckman K.B."/>
            <person name="Gohl D.M."/>
        </authorList>
    </citation>
    <scope>NUCLEOTIDE SEQUENCE</scope>
    <source>
        <strain evidence="1">Duluth1</strain>
        <tissue evidence="1">Whole animal</tissue>
    </source>
</reference>
<dbReference type="EMBL" id="JAIWYP010000003">
    <property type="protein sequence ID" value="KAH3854537.1"/>
    <property type="molecule type" value="Genomic_DNA"/>
</dbReference>
<organism evidence="1 2">
    <name type="scientific">Dreissena polymorpha</name>
    <name type="common">Zebra mussel</name>
    <name type="synonym">Mytilus polymorpha</name>
    <dbReference type="NCBI Taxonomy" id="45954"/>
    <lineage>
        <taxon>Eukaryota</taxon>
        <taxon>Metazoa</taxon>
        <taxon>Spiralia</taxon>
        <taxon>Lophotrochozoa</taxon>
        <taxon>Mollusca</taxon>
        <taxon>Bivalvia</taxon>
        <taxon>Autobranchia</taxon>
        <taxon>Heteroconchia</taxon>
        <taxon>Euheterodonta</taxon>
        <taxon>Imparidentia</taxon>
        <taxon>Neoheterodontei</taxon>
        <taxon>Myida</taxon>
        <taxon>Dreissenoidea</taxon>
        <taxon>Dreissenidae</taxon>
        <taxon>Dreissena</taxon>
    </lineage>
</organism>
<keyword evidence="2" id="KW-1185">Reference proteome</keyword>
<protein>
    <submittedName>
        <fullName evidence="1">Uncharacterized protein</fullName>
    </submittedName>
</protein>
<sequence length="50" mass="5361">MQEKANQSLAHSDSRYLTIENNRHIVGEIAGTLVLLAQQNIAIKGTQGGA</sequence>
<comment type="caution">
    <text evidence="1">The sequence shown here is derived from an EMBL/GenBank/DDBJ whole genome shotgun (WGS) entry which is preliminary data.</text>
</comment>
<name>A0A9D4R5D6_DREPO</name>
<proteinExistence type="predicted"/>
<accession>A0A9D4R5D6</accession>
<reference evidence="1" key="2">
    <citation type="submission" date="2020-11" db="EMBL/GenBank/DDBJ databases">
        <authorList>
            <person name="McCartney M.A."/>
            <person name="Auch B."/>
            <person name="Kono T."/>
            <person name="Mallez S."/>
            <person name="Becker A."/>
            <person name="Gohl D.M."/>
            <person name="Silverstein K.A.T."/>
            <person name="Koren S."/>
            <person name="Bechman K.B."/>
            <person name="Herman A."/>
            <person name="Abrahante J.E."/>
            <person name="Garbe J."/>
        </authorList>
    </citation>
    <scope>NUCLEOTIDE SEQUENCE</scope>
    <source>
        <strain evidence="1">Duluth1</strain>
        <tissue evidence="1">Whole animal</tissue>
    </source>
</reference>